<dbReference type="Proteomes" id="UP000655208">
    <property type="component" value="Unassembled WGS sequence"/>
</dbReference>
<evidence type="ECO:0000259" key="2">
    <source>
        <dbReference type="Pfam" id="PF03724"/>
    </source>
</evidence>
<dbReference type="AlphaFoldDB" id="A0A917SY54"/>
<sequence length="259" mass="26197">MDFAGDRLSADAGCNIHSATVVLRDGRLAVSDVVASDMACPGARGADDAWLARFLAAGPEYRRDGGTVVLSATGATVRLEAEQPRRLTGTQWVLDGLVTGDTVSSVPGGLAPTVVLSRDQLQISGACNSGSGPVTVTEDELRIGSVITTQRACGGARDDVDRALLAVIRGTVAYRVDGNRLTVTAEDGRGLVFAAAQEPVPGPAGRPTTGTPLPGLSITAGTPPPRSTAPGSGPAGPGLDPTKSPGPDATIPEGPGMRR</sequence>
<dbReference type="EMBL" id="BMNA01000004">
    <property type="protein sequence ID" value="GGM02102.1"/>
    <property type="molecule type" value="Genomic_DNA"/>
</dbReference>
<reference evidence="3" key="2">
    <citation type="submission" date="2020-09" db="EMBL/GenBank/DDBJ databases">
        <authorList>
            <person name="Sun Q."/>
            <person name="Zhou Y."/>
        </authorList>
    </citation>
    <scope>NUCLEOTIDE SEQUENCE</scope>
    <source>
        <strain evidence="3">CGMCC 4.7308</strain>
    </source>
</reference>
<comment type="caution">
    <text evidence="3">The sequence shown here is derived from an EMBL/GenBank/DDBJ whole genome shotgun (WGS) entry which is preliminary data.</text>
</comment>
<reference evidence="3" key="1">
    <citation type="journal article" date="2014" name="Int. J. Syst. Evol. Microbiol.">
        <title>Complete genome sequence of Corynebacterium casei LMG S-19264T (=DSM 44701T), isolated from a smear-ripened cheese.</title>
        <authorList>
            <consortium name="US DOE Joint Genome Institute (JGI-PGF)"/>
            <person name="Walter F."/>
            <person name="Albersmeier A."/>
            <person name="Kalinowski J."/>
            <person name="Ruckert C."/>
        </authorList>
    </citation>
    <scope>NUCLEOTIDE SEQUENCE</scope>
    <source>
        <strain evidence="3">CGMCC 4.7308</strain>
    </source>
</reference>
<feature type="domain" description="DUF306" evidence="2">
    <location>
        <begin position="86"/>
        <end position="192"/>
    </location>
</feature>
<evidence type="ECO:0000256" key="1">
    <source>
        <dbReference type="SAM" id="MobiDB-lite"/>
    </source>
</evidence>
<dbReference type="Pfam" id="PF03724">
    <property type="entry name" value="META"/>
    <property type="match status" value="2"/>
</dbReference>
<proteinExistence type="predicted"/>
<dbReference type="InterPro" id="IPR005184">
    <property type="entry name" value="DUF306_Meta_HslJ"/>
</dbReference>
<accession>A0A917SY54</accession>
<keyword evidence="4" id="KW-1185">Reference proteome</keyword>
<feature type="domain" description="DUF306" evidence="2">
    <location>
        <begin position="3"/>
        <end position="76"/>
    </location>
</feature>
<feature type="region of interest" description="Disordered" evidence="1">
    <location>
        <begin position="196"/>
        <end position="259"/>
    </location>
</feature>
<organism evidence="3 4">
    <name type="scientific">Nakamurella endophytica</name>
    <dbReference type="NCBI Taxonomy" id="1748367"/>
    <lineage>
        <taxon>Bacteria</taxon>
        <taxon>Bacillati</taxon>
        <taxon>Actinomycetota</taxon>
        <taxon>Actinomycetes</taxon>
        <taxon>Nakamurellales</taxon>
        <taxon>Nakamurellaceae</taxon>
        <taxon>Nakamurella</taxon>
    </lineage>
</organism>
<evidence type="ECO:0000313" key="3">
    <source>
        <dbReference type="EMBL" id="GGM02102.1"/>
    </source>
</evidence>
<dbReference type="InterPro" id="IPR038670">
    <property type="entry name" value="HslJ-like_sf"/>
</dbReference>
<gene>
    <name evidence="3" type="ORF">GCM10011594_22750</name>
</gene>
<dbReference type="InterPro" id="IPR053147">
    <property type="entry name" value="Hsp_HslJ-like"/>
</dbReference>
<feature type="compositionally biased region" description="Low complexity" evidence="1">
    <location>
        <begin position="203"/>
        <end position="221"/>
    </location>
</feature>
<dbReference type="PANTHER" id="PTHR35535">
    <property type="entry name" value="HEAT SHOCK PROTEIN HSLJ"/>
    <property type="match status" value="1"/>
</dbReference>
<dbReference type="PANTHER" id="PTHR35535:SF2">
    <property type="entry name" value="DUF306 DOMAIN-CONTAINING PROTEIN"/>
    <property type="match status" value="1"/>
</dbReference>
<protein>
    <recommendedName>
        <fullName evidence="2">DUF306 domain-containing protein</fullName>
    </recommendedName>
</protein>
<dbReference type="Gene3D" id="2.40.128.270">
    <property type="match status" value="2"/>
</dbReference>
<name>A0A917SY54_9ACTN</name>
<evidence type="ECO:0000313" key="4">
    <source>
        <dbReference type="Proteomes" id="UP000655208"/>
    </source>
</evidence>